<name>A0A7G9YJM3_9EURY</name>
<sequence length="72" mass="8324">MSAEISVYESRLIREIKETPQEYLPNLLQIVRLFRESVVLKPAEGSFRQGWKETMAGETRPVSELWDGIDAE</sequence>
<protein>
    <submittedName>
        <fullName evidence="1">Uncharacterized protein</fullName>
    </submittedName>
</protein>
<evidence type="ECO:0000313" key="1">
    <source>
        <dbReference type="EMBL" id="QNO48207.1"/>
    </source>
</evidence>
<accession>A0A7G9YJM3</accession>
<dbReference type="AlphaFoldDB" id="A0A7G9YJM3"/>
<organism evidence="1">
    <name type="scientific">Candidatus Methanogaster sp. ANME-2c ERB4</name>
    <dbReference type="NCBI Taxonomy" id="2759911"/>
    <lineage>
        <taxon>Archaea</taxon>
        <taxon>Methanobacteriati</taxon>
        <taxon>Methanobacteriota</taxon>
        <taxon>Stenosarchaea group</taxon>
        <taxon>Methanomicrobia</taxon>
        <taxon>Methanosarcinales</taxon>
        <taxon>ANME-2 cluster</taxon>
        <taxon>Candidatus Methanogasteraceae</taxon>
        <taxon>Candidatus Methanogaster</taxon>
    </lineage>
</organism>
<dbReference type="EMBL" id="MT631314">
    <property type="protein sequence ID" value="QNO48207.1"/>
    <property type="molecule type" value="Genomic_DNA"/>
</dbReference>
<proteinExistence type="predicted"/>
<gene>
    <name evidence="1" type="ORF">PGANABGL_00021</name>
</gene>
<reference evidence="1" key="1">
    <citation type="submission" date="2020-06" db="EMBL/GenBank/DDBJ databases">
        <title>Unique genomic features of the anaerobic methanotrophic archaea.</title>
        <authorList>
            <person name="Chadwick G.L."/>
            <person name="Skennerton C.T."/>
            <person name="Laso-Perez R."/>
            <person name="Leu A.O."/>
            <person name="Speth D.R."/>
            <person name="Yu H."/>
            <person name="Morgan-Lang C."/>
            <person name="Hatzenpichler R."/>
            <person name="Goudeau D."/>
            <person name="Malmstrom R."/>
            <person name="Brazelton W.J."/>
            <person name="Woyke T."/>
            <person name="Hallam S.J."/>
            <person name="Tyson G.W."/>
            <person name="Wegener G."/>
            <person name="Boetius A."/>
            <person name="Orphan V."/>
        </authorList>
    </citation>
    <scope>NUCLEOTIDE SEQUENCE</scope>
</reference>